<evidence type="ECO:0000313" key="2">
    <source>
        <dbReference type="Proteomes" id="UP001205486"/>
    </source>
</evidence>
<dbReference type="EMBL" id="JALJZS010000002">
    <property type="protein sequence ID" value="MCP1999930.1"/>
    <property type="molecule type" value="Genomic_DNA"/>
</dbReference>
<sequence>MEFRLEAVKSRQGIPFTAGSLRRMTSWLLASTILCCAGAGLSSPTLAQQSASAPAQSRAVQFSIPAQPLPAALDAFIRASGWQVGYSTRITDGHRSTAVNGAMPPAQALRMLLAGTGINVSLTGANTATLVAPNSVAAGGAAPSGAIALDTIDVQGETAWGPVNGFVASRTATATKTDTPILEVPQSISVVTRDQIETRRNLTLNETLQYTPGVLAGASGQQQFVPRFQIRGFDIANGGSGGIYLNGLRSSTTWSDIEPYGLERVEVMRGPASVLYGQGQPSGVIGLVTKRPSEKPSHEVQLQGGSFEQRSGAFDFGGPMTEDRTLLYRFTGLLREGGNGIDFSNDGRAFLSGALTWRPTAATEITAYSLYQKSKGRWNYGLPAQGTVLPNPNGRIPLTRFIGEPDFDRTDTELTVAGYNLQHHATDSLTFRQNLQYSQEMLDYRHIGPIGLQADLRTLDRYAEAIHTDRKTFAVDNHAELRATTGVLQHTVLFGVDHRSVRYNDIGTWSGVVGPIDVFVPVYGQTVFIPAAADFRFRQTHNFTGIYVQDQIKLDRWILTLGGRHDWADASTVNVISGSVTDQNDRAFTKRAGLGYEFDTGVVPYVSYAESFTPLSGRTFDGSPLTPETGVQYEGGIKYQPKDMNTKRAGVDPAYRRALWIVVVLNLGFGVCELVGGFVAGSQALKADSLDFIGDGSITLVGLLALSWSAAARSRTALTQGCFLAALGIGVIASAGWRAFNAVPPEADLMGGIGVVALIVNVTAALVLARFRGSGDANARAIWLFSRNDALANVAVIVAAGLVAWTGSAWPDLVVAAVIALLFLHSAYDIIRDARKELAEHRRGAAA</sequence>
<protein>
    <submittedName>
        <fullName evidence="1">Iron complex outermembrane receptor protein</fullName>
    </submittedName>
</protein>
<name>A0ACC6AJ97_NITWI</name>
<organism evidence="1 2">
    <name type="scientific">Nitrobacter winogradskyi</name>
    <name type="common">Nitrobacter agilis</name>
    <dbReference type="NCBI Taxonomy" id="913"/>
    <lineage>
        <taxon>Bacteria</taxon>
        <taxon>Pseudomonadati</taxon>
        <taxon>Pseudomonadota</taxon>
        <taxon>Alphaproteobacteria</taxon>
        <taxon>Hyphomicrobiales</taxon>
        <taxon>Nitrobacteraceae</taxon>
        <taxon>Nitrobacter</taxon>
    </lineage>
</organism>
<proteinExistence type="predicted"/>
<comment type="caution">
    <text evidence="1">The sequence shown here is derived from an EMBL/GenBank/DDBJ whole genome shotgun (WGS) entry which is preliminary data.</text>
</comment>
<evidence type="ECO:0000313" key="1">
    <source>
        <dbReference type="EMBL" id="MCP1999930.1"/>
    </source>
</evidence>
<keyword evidence="2" id="KW-1185">Reference proteome</keyword>
<reference evidence="1" key="1">
    <citation type="submission" date="2022-03" db="EMBL/GenBank/DDBJ databases">
        <title>Interactions between chemoautotrophic and heterotrophic bacteria.</title>
        <authorList>
            <person name="Santoro A."/>
        </authorList>
    </citation>
    <scope>NUCLEOTIDE SEQUENCE</scope>
    <source>
        <strain evidence="1">Nb-106</strain>
    </source>
</reference>
<gene>
    <name evidence="1" type="ORF">J2S34_002378</name>
</gene>
<keyword evidence="1" id="KW-0675">Receptor</keyword>
<dbReference type="Proteomes" id="UP001205486">
    <property type="component" value="Unassembled WGS sequence"/>
</dbReference>
<accession>A0ACC6AJ97</accession>